<proteinExistence type="inferred from homology"/>
<dbReference type="InterPro" id="IPR018197">
    <property type="entry name" value="Glycerate_kinase_RE-like"/>
</dbReference>
<evidence type="ECO:0000256" key="4">
    <source>
        <dbReference type="PIRNR" id="PIRNR006078"/>
    </source>
</evidence>
<protein>
    <submittedName>
        <fullName evidence="5">Glycerate kinase</fullName>
    </submittedName>
</protein>
<reference evidence="5" key="2">
    <citation type="journal article" date="2021" name="PeerJ">
        <title>Extensive microbial diversity within the chicken gut microbiome revealed by metagenomics and culture.</title>
        <authorList>
            <person name="Gilroy R."/>
            <person name="Ravi A."/>
            <person name="Getino M."/>
            <person name="Pursley I."/>
            <person name="Horton D.L."/>
            <person name="Alikhan N.F."/>
            <person name="Baker D."/>
            <person name="Gharbi K."/>
            <person name="Hall N."/>
            <person name="Watson M."/>
            <person name="Adriaenssens E.M."/>
            <person name="Foster-Nyarko E."/>
            <person name="Jarju S."/>
            <person name="Secka A."/>
            <person name="Antonio M."/>
            <person name="Oren A."/>
            <person name="Chaudhuri R.R."/>
            <person name="La Ragione R."/>
            <person name="Hildebrand F."/>
            <person name="Pallen M.J."/>
        </authorList>
    </citation>
    <scope>NUCLEOTIDE SEQUENCE</scope>
    <source>
        <strain evidence="5">ChiHjej13B12-12457</strain>
    </source>
</reference>
<gene>
    <name evidence="5" type="ORF">IAC94_06595</name>
</gene>
<sequence>MSGFGKIVIATDKFKGSMTAVQASEAVRDGITEGCKEAGRTMPQILLRPMADGGEGSMGVMERALRESGIGYRKEFIPTVNHLGSQILAPVLLYSSEDGTRCAFVEMASVCGLNMIPREKRNLLRSTTYGLGTVLRECIESHGVREILMAIGGSGTNDGGFGLLSALGWSFSNSSPFRNRDIPTFISGIETASDRSVDDICPHLRQTRITVATDVTSPLLGPLGATAVYGPQKGCRKQDIPVFENALENWVRVIGVPDFPGAGAAGGTGYALKAALGAELAAGWQVFASMLHLEEEIASADLVITGEGRFDKSSLTGKLPAGIATLCRRYGKPLWVVTGTCRVPADQLAAIGISRVIELSSSAAPGEDTYSDAPAIIRHAVASALQD</sequence>
<evidence type="ECO:0000313" key="6">
    <source>
        <dbReference type="Proteomes" id="UP000886744"/>
    </source>
</evidence>
<dbReference type="EMBL" id="DVHI01000081">
    <property type="protein sequence ID" value="HIR63171.1"/>
    <property type="molecule type" value="Genomic_DNA"/>
</dbReference>
<dbReference type="NCBIfam" id="TIGR00045">
    <property type="entry name" value="glycerate kinase"/>
    <property type="match status" value="1"/>
</dbReference>
<accession>A0A9D1J6R7</accession>
<reference evidence="5" key="1">
    <citation type="submission" date="2020-10" db="EMBL/GenBank/DDBJ databases">
        <authorList>
            <person name="Gilroy R."/>
        </authorList>
    </citation>
    <scope>NUCLEOTIDE SEQUENCE</scope>
    <source>
        <strain evidence="5">ChiHjej13B12-12457</strain>
    </source>
</reference>
<dbReference type="InterPro" id="IPR036129">
    <property type="entry name" value="Glycerate_kinase_sf"/>
</dbReference>
<dbReference type="Gene3D" id="3.90.1510.10">
    <property type="entry name" value="Glycerate kinase, domain 2"/>
    <property type="match status" value="1"/>
</dbReference>
<dbReference type="InterPro" id="IPR018193">
    <property type="entry name" value="Glyc_kinase_flavodox-like_fold"/>
</dbReference>
<evidence type="ECO:0000256" key="1">
    <source>
        <dbReference type="ARBA" id="ARBA00006284"/>
    </source>
</evidence>
<keyword evidence="3 4" id="KW-0418">Kinase</keyword>
<dbReference type="SUPFAM" id="SSF110738">
    <property type="entry name" value="Glycerate kinase I"/>
    <property type="match status" value="1"/>
</dbReference>
<comment type="similarity">
    <text evidence="1 4">Belongs to the glycerate kinase type-1 family.</text>
</comment>
<dbReference type="PANTHER" id="PTHR21599">
    <property type="entry name" value="GLYCERATE KINASE"/>
    <property type="match status" value="1"/>
</dbReference>
<comment type="caution">
    <text evidence="5">The sequence shown here is derived from an EMBL/GenBank/DDBJ whole genome shotgun (WGS) entry which is preliminary data.</text>
</comment>
<dbReference type="PIRSF" id="PIRSF006078">
    <property type="entry name" value="GlxK"/>
    <property type="match status" value="1"/>
</dbReference>
<evidence type="ECO:0000313" key="5">
    <source>
        <dbReference type="EMBL" id="HIR63171.1"/>
    </source>
</evidence>
<keyword evidence="2 4" id="KW-0808">Transferase</keyword>
<dbReference type="Gene3D" id="3.40.50.10350">
    <property type="entry name" value="Glycerate kinase, domain 1"/>
    <property type="match status" value="1"/>
</dbReference>
<dbReference type="PANTHER" id="PTHR21599:SF0">
    <property type="entry name" value="GLYCERATE KINASE"/>
    <property type="match status" value="1"/>
</dbReference>
<dbReference type="AlphaFoldDB" id="A0A9D1J6R7"/>
<name>A0A9D1J6R7_9BACT</name>
<dbReference type="Pfam" id="PF02595">
    <property type="entry name" value="Gly_kinase"/>
    <property type="match status" value="1"/>
</dbReference>
<dbReference type="InterPro" id="IPR004381">
    <property type="entry name" value="Glycerate_kinase"/>
</dbReference>
<organism evidence="5 6">
    <name type="scientific">Candidatus Coprenecus avistercoris</name>
    <dbReference type="NCBI Taxonomy" id="2840730"/>
    <lineage>
        <taxon>Bacteria</taxon>
        <taxon>Pseudomonadati</taxon>
        <taxon>Bacteroidota</taxon>
        <taxon>Bacteroidia</taxon>
        <taxon>Bacteroidales</taxon>
        <taxon>Rikenellaceae</taxon>
        <taxon>Rikenellaceae incertae sedis</taxon>
        <taxon>Candidatus Coprenecus</taxon>
    </lineage>
</organism>
<evidence type="ECO:0000256" key="2">
    <source>
        <dbReference type="ARBA" id="ARBA00022679"/>
    </source>
</evidence>
<evidence type="ECO:0000256" key="3">
    <source>
        <dbReference type="ARBA" id="ARBA00022777"/>
    </source>
</evidence>
<dbReference type="GO" id="GO:0008887">
    <property type="term" value="F:glycerate kinase activity"/>
    <property type="evidence" value="ECO:0007669"/>
    <property type="project" value="UniProtKB-UniRule"/>
</dbReference>
<dbReference type="GO" id="GO:0031388">
    <property type="term" value="P:organic acid phosphorylation"/>
    <property type="evidence" value="ECO:0007669"/>
    <property type="project" value="UniProtKB-UniRule"/>
</dbReference>
<dbReference type="Proteomes" id="UP000886744">
    <property type="component" value="Unassembled WGS sequence"/>
</dbReference>